<protein>
    <submittedName>
        <fullName evidence="2">Uncharacterized protein</fullName>
    </submittedName>
</protein>
<name>A0A2V3VKK2_9BACI</name>
<dbReference type="RefSeq" id="WP_110397384.1">
    <property type="nucleotide sequence ID" value="NZ_JADIJL010000032.1"/>
</dbReference>
<evidence type="ECO:0000313" key="3">
    <source>
        <dbReference type="Proteomes" id="UP000247978"/>
    </source>
</evidence>
<keyword evidence="1" id="KW-0472">Membrane</keyword>
<keyword evidence="1" id="KW-1133">Transmembrane helix</keyword>
<dbReference type="AlphaFoldDB" id="A0A2V3VKK2"/>
<evidence type="ECO:0000256" key="1">
    <source>
        <dbReference type="SAM" id="Phobius"/>
    </source>
</evidence>
<reference evidence="2 3" key="1">
    <citation type="submission" date="2018-05" db="EMBL/GenBank/DDBJ databases">
        <title>Genomic Encyclopedia of Type Strains, Phase IV (KMG-IV): sequencing the most valuable type-strain genomes for metagenomic binning, comparative biology and taxonomic classification.</title>
        <authorList>
            <person name="Goeker M."/>
        </authorList>
    </citation>
    <scope>NUCLEOTIDE SEQUENCE [LARGE SCALE GENOMIC DNA]</scope>
    <source>
        <strain evidence="2 3">DSM 28556</strain>
    </source>
</reference>
<organism evidence="2 3">
    <name type="scientific">Pseudogracilibacillus auburnensis</name>
    <dbReference type="NCBI Taxonomy" id="1494959"/>
    <lineage>
        <taxon>Bacteria</taxon>
        <taxon>Bacillati</taxon>
        <taxon>Bacillota</taxon>
        <taxon>Bacilli</taxon>
        <taxon>Bacillales</taxon>
        <taxon>Bacillaceae</taxon>
        <taxon>Pseudogracilibacillus</taxon>
    </lineage>
</organism>
<accession>A0A2V3VKK2</accession>
<feature type="transmembrane region" description="Helical" evidence="1">
    <location>
        <begin position="48"/>
        <end position="65"/>
    </location>
</feature>
<gene>
    <name evidence="2" type="ORF">DFR56_12251</name>
</gene>
<evidence type="ECO:0000313" key="2">
    <source>
        <dbReference type="EMBL" id="PXW81441.1"/>
    </source>
</evidence>
<keyword evidence="3" id="KW-1185">Reference proteome</keyword>
<proteinExistence type="predicted"/>
<comment type="caution">
    <text evidence="2">The sequence shown here is derived from an EMBL/GenBank/DDBJ whole genome shotgun (WGS) entry which is preliminary data.</text>
</comment>
<dbReference type="EMBL" id="QJJQ01000022">
    <property type="protein sequence ID" value="PXW81441.1"/>
    <property type="molecule type" value="Genomic_DNA"/>
</dbReference>
<dbReference type="Proteomes" id="UP000247978">
    <property type="component" value="Unassembled WGS sequence"/>
</dbReference>
<sequence>MHHPLYRTACEYKGSPVEIRDCYGESYRGTIEDVTENGVYIDTGSDPIFFPFLTIASLVLLGSLFF</sequence>
<dbReference type="OrthoDB" id="2991597at2"/>
<keyword evidence="1" id="KW-0812">Transmembrane</keyword>